<feature type="non-terminal residue" evidence="1">
    <location>
        <position position="1"/>
    </location>
</feature>
<comment type="caution">
    <text evidence="1">The sequence shown here is derived from an EMBL/GenBank/DDBJ whole genome shotgun (WGS) entry which is preliminary data.</text>
</comment>
<dbReference type="Proteomes" id="UP000553632">
    <property type="component" value="Unassembled WGS sequence"/>
</dbReference>
<dbReference type="EMBL" id="JABANO010006069">
    <property type="protein sequence ID" value="KAF4752419.1"/>
    <property type="molecule type" value="Genomic_DNA"/>
</dbReference>
<evidence type="ECO:0000313" key="2">
    <source>
        <dbReference type="Proteomes" id="UP000553632"/>
    </source>
</evidence>
<keyword evidence="2" id="KW-1185">Reference proteome</keyword>
<dbReference type="AlphaFoldDB" id="A0A7J6U3Z5"/>
<gene>
    <name evidence="1" type="ORF">FOZ63_021571</name>
</gene>
<accession>A0A7J6U3Z5</accession>
<reference evidence="1 2" key="1">
    <citation type="submission" date="2020-04" db="EMBL/GenBank/DDBJ databases">
        <title>Perkinsus olseni comparative genomics.</title>
        <authorList>
            <person name="Bogema D.R."/>
        </authorList>
    </citation>
    <scope>NUCLEOTIDE SEQUENCE [LARGE SCALE GENOMIC DNA]</scope>
    <source>
        <strain evidence="1 2">ATCC PRA-207</strain>
    </source>
</reference>
<organism evidence="1 2">
    <name type="scientific">Perkinsus olseni</name>
    <name type="common">Perkinsus atlanticus</name>
    <dbReference type="NCBI Taxonomy" id="32597"/>
    <lineage>
        <taxon>Eukaryota</taxon>
        <taxon>Sar</taxon>
        <taxon>Alveolata</taxon>
        <taxon>Perkinsozoa</taxon>
        <taxon>Perkinsea</taxon>
        <taxon>Perkinsida</taxon>
        <taxon>Perkinsidae</taxon>
        <taxon>Perkinsus</taxon>
    </lineage>
</organism>
<protein>
    <submittedName>
        <fullName evidence="1">Uncharacterized protein</fullName>
    </submittedName>
</protein>
<proteinExistence type="predicted"/>
<sequence length="110" mass="11954">APVTAEELCWILESFFEAIGLWIEDDKRARQKAAAQHKSTFVTRRSLSTLLLAAASETEHFSSSGDIPCSVFADLITRLKLVDSEDEAAVITSTLARDVSDPEKLASTGV</sequence>
<name>A0A7J6U3Z5_PEROL</name>
<feature type="non-terminal residue" evidence="1">
    <location>
        <position position="110"/>
    </location>
</feature>
<evidence type="ECO:0000313" key="1">
    <source>
        <dbReference type="EMBL" id="KAF4752419.1"/>
    </source>
</evidence>